<protein>
    <recommendedName>
        <fullName evidence="3">Rha family transcriptional regulator</fullName>
    </recommendedName>
</protein>
<evidence type="ECO:0008006" key="3">
    <source>
        <dbReference type="Google" id="ProtNLM"/>
    </source>
</evidence>
<evidence type="ECO:0000313" key="2">
    <source>
        <dbReference type="Proteomes" id="UP000308889"/>
    </source>
</evidence>
<organism evidence="1 2">
    <name type="scientific">Sutterella faecalis</name>
    <dbReference type="NCBI Taxonomy" id="2584944"/>
    <lineage>
        <taxon>Bacteria</taxon>
        <taxon>Pseudomonadati</taxon>
        <taxon>Pseudomonadota</taxon>
        <taxon>Betaproteobacteria</taxon>
        <taxon>Burkholderiales</taxon>
        <taxon>Sutterellaceae</taxon>
        <taxon>Sutterella</taxon>
    </lineage>
</organism>
<reference evidence="2" key="1">
    <citation type="submission" date="2019-06" db="EMBL/GenBank/DDBJ databases">
        <authorList>
            <person name="Oh B.S."/>
        </authorList>
    </citation>
    <scope>NUCLEOTIDE SEQUENCE [LARGE SCALE GENOMIC DNA]</scope>
    <source>
        <strain evidence="2">KGMB03119</strain>
    </source>
</reference>
<sequence>MNIHTALTIVDGRPVVSSRTVAEYFGKNHFHVLRDIEELLNKKPELRESNFGVTFEIKHIGNVERKTPVYYMDRKGFCLLAMGFTGPKALEFKCAFYDEFTRMEDELSKNLVSRLTGMKDYLKAYAIYEQGKAIASQAGKTLSQWSRVKQPTEAQLRIMEDQIQLSIKFDCGGAA</sequence>
<gene>
    <name evidence="1" type="ORF">FG381_11790</name>
</gene>
<proteinExistence type="predicted"/>
<accession>A0ABX5VHC6</accession>
<dbReference type="Pfam" id="PF09669">
    <property type="entry name" value="Phage_pRha"/>
    <property type="match status" value="1"/>
</dbReference>
<dbReference type="RefSeq" id="WP_139688966.1">
    <property type="nucleotide sequence ID" value="NZ_CP040882.1"/>
</dbReference>
<name>A0ABX5VHC6_9BURK</name>
<keyword evidence="2" id="KW-1185">Reference proteome</keyword>
<dbReference type="InterPro" id="IPR014054">
    <property type="entry name" value="Phage_regulatory_Rha"/>
</dbReference>
<evidence type="ECO:0000313" key="1">
    <source>
        <dbReference type="EMBL" id="QDA55556.1"/>
    </source>
</evidence>
<dbReference type="NCBIfam" id="TIGR02681">
    <property type="entry name" value="phage_pRha"/>
    <property type="match status" value="1"/>
</dbReference>
<dbReference type="Proteomes" id="UP000308889">
    <property type="component" value="Chromosome"/>
</dbReference>
<dbReference type="EMBL" id="CP040882">
    <property type="protein sequence ID" value="QDA55556.1"/>
    <property type="molecule type" value="Genomic_DNA"/>
</dbReference>